<dbReference type="PROSITE" id="PS50055">
    <property type="entry name" value="TYR_PHOSPHATASE_PTP"/>
    <property type="match status" value="2"/>
</dbReference>
<dbReference type="InterPro" id="IPR000387">
    <property type="entry name" value="Tyr_Pase_dom"/>
</dbReference>
<dbReference type="InterPro" id="IPR013783">
    <property type="entry name" value="Ig-like_fold"/>
</dbReference>
<proteinExistence type="predicted"/>
<comment type="subcellular location">
    <subcellularLocation>
        <location evidence="1">Membrane</location>
        <topology evidence="1">Single-pass membrane protein</topology>
    </subcellularLocation>
</comment>
<dbReference type="InterPro" id="IPR003961">
    <property type="entry name" value="FN3_dom"/>
</dbReference>
<dbReference type="SMART" id="SM00194">
    <property type="entry name" value="PTPc"/>
    <property type="match status" value="2"/>
</dbReference>
<name>A0A9Q1HCD3_HOLLE</name>
<keyword evidence="8" id="KW-1133">Transmembrane helix</keyword>
<dbReference type="SUPFAM" id="SSF49265">
    <property type="entry name" value="Fibronectin type III"/>
    <property type="match status" value="2"/>
</dbReference>
<feature type="domain" description="Tyrosine specific protein phosphatases" evidence="10">
    <location>
        <begin position="1107"/>
        <end position="1180"/>
    </location>
</feature>
<evidence type="ECO:0000256" key="8">
    <source>
        <dbReference type="SAM" id="Phobius"/>
    </source>
</evidence>
<dbReference type="InterPro" id="IPR029021">
    <property type="entry name" value="Prot-tyrosine_phosphatase-like"/>
</dbReference>
<dbReference type="PANTHER" id="PTHR19134">
    <property type="entry name" value="RECEPTOR-TYPE TYROSINE-PROTEIN PHOSPHATASE"/>
    <property type="match status" value="1"/>
</dbReference>
<protein>
    <recommendedName>
        <fullName evidence="2">protein-tyrosine-phosphatase</fullName>
        <ecNumber evidence="2">3.1.3.48</ecNumber>
    </recommendedName>
</protein>
<keyword evidence="3" id="KW-0732">Signal</keyword>
<dbReference type="SMART" id="SM00404">
    <property type="entry name" value="PTPc_motif"/>
    <property type="match status" value="2"/>
</dbReference>
<sequence length="1198" mass="134561">MYLRFVTACGGNRFGYTCDKQCSTTDTDDKCITFLFCLAHPFGCRCNTGFKGLKCDKDCSSDTFGASCLQPCHCKSGQCDRFTGSCEGSDTCEDGWTGDSCQECDGNSFGPQCSQDCHCTKEACNVESGLCKTGGCLAQWVDQYPPYSCQTGLTNITYIKKNPGIEVPFTCTAVEGPGGDLNDFGIYLSRNPDDLENNNISAQEGSDEGMTKTQTFLVKDVEDGDEFYCQLRKESTRQASLGSVVADVYELPKLSSPPVNESVNGTSITISWSAWNEKTDAGDPPVIGYIPYYKKLEGNLWISSNMTSADTLMFTANGLDPETSYSFSVSAVRDGKGGEGPKSEELNVSTICDVPPGPQNANTRILGERQELVEVFWELPTETITCSSGITEFTIYYTSSETKITSVKAEPAARSYILHDLTVGMSYTIYVTLSTSGGESDESNHAEHLVPDLPTLTDAPLLTNATCTSITMVWDKWTEEKDNGTPPISHYIPYHRVNESSAWVSGEEVDHIDTYDKYQFTFESLTEEWSYEFCVVAVREGYGGEGDKNNVISGNTTACPVDQPSSVGLIVGSSIGGIFFIILIVLLVVFGSTKRQRKKRPEVYQKSGEINQTYIADQESDTEDDNDEAVYTNLEKPVPIPVVELERYLQNCGRFATLEQQFSLLNPEKQFNSNVGEKEENKPKNRFKNMIAYDHSRVVLEIINDDPYSDYYNANYIRNAEGKVAFVASQGPNKASVDDFWRMVLMVNVRNIVMLTNVVEGGKDRCFQYWPSVVGETKWFGNIGVTWEKEEQFGDYDIRHLHLQLGNDSFEVTNWHFRTWPDKDVPHQTTPLIEFCNKVKTFQEKREVPLLVHCSAGVGRTGTFIALYSLTDVVKKGENIDIYGFVEQMREDRINMVQKESQYKFLHECLLEVFLTGDTKIPVGTMPSLDVSAENIKNQFQLLAKLNRRGPKPHVPTPEESEKMRYPDITPVDKKLPFLGSPGKTSSTSFINACLVTSYRMKDAFIATQSPLPNTTEDFWRLVYDWRSPLIIMLNQLDTKDKTCCKYWPDSDSSEFGYMTVKLIDKQTAEYYIHRQFDVKHALSQGTILVHQLQLTFWDTKTLKGIIDFINDVNKLQKDFSLAAPTVIHCKNGVGRTGVFLTVASELDRLHTEGNFDIFNTVRRLRGSHPYLVHTQEDYQLCHQLLKLECPESQYANI</sequence>
<dbReference type="InterPro" id="IPR003595">
    <property type="entry name" value="Tyr_Pase_cat"/>
</dbReference>
<dbReference type="InterPro" id="IPR036116">
    <property type="entry name" value="FN3_sf"/>
</dbReference>
<evidence type="ECO:0000256" key="4">
    <source>
        <dbReference type="ARBA" id="ARBA00022801"/>
    </source>
</evidence>
<dbReference type="AlphaFoldDB" id="A0A9Q1HCD3"/>
<dbReference type="PROSITE" id="PS50853">
    <property type="entry name" value="FN3"/>
    <property type="match status" value="3"/>
</dbReference>
<accession>A0A9Q1HCD3</accession>
<feature type="domain" description="Tyrosine-protein phosphatase" evidence="9">
    <location>
        <begin position="936"/>
        <end position="1186"/>
    </location>
</feature>
<feature type="domain" description="Tyrosine specific protein phosphatases" evidence="10">
    <location>
        <begin position="833"/>
        <end position="904"/>
    </location>
</feature>
<dbReference type="EMBL" id="JAIZAY010000006">
    <property type="protein sequence ID" value="KAJ8040874.1"/>
    <property type="molecule type" value="Genomic_DNA"/>
</dbReference>
<feature type="domain" description="Fibronectin type-III" evidence="11">
    <location>
        <begin position="456"/>
        <end position="559"/>
    </location>
</feature>
<evidence type="ECO:0000256" key="1">
    <source>
        <dbReference type="ARBA" id="ARBA00004167"/>
    </source>
</evidence>
<dbReference type="PROSITE" id="PS50056">
    <property type="entry name" value="TYR_PHOSPHATASE_2"/>
    <property type="match status" value="2"/>
</dbReference>
<dbReference type="Gene3D" id="2.170.300.10">
    <property type="entry name" value="Tie2 ligand-binding domain superfamily"/>
    <property type="match status" value="1"/>
</dbReference>
<keyword evidence="8" id="KW-0812">Transmembrane</keyword>
<dbReference type="Gene3D" id="2.60.40.10">
    <property type="entry name" value="Immunoglobulins"/>
    <property type="match status" value="3"/>
</dbReference>
<evidence type="ECO:0000256" key="3">
    <source>
        <dbReference type="ARBA" id="ARBA00022729"/>
    </source>
</evidence>
<dbReference type="InterPro" id="IPR000242">
    <property type="entry name" value="PTP_cat"/>
</dbReference>
<dbReference type="InterPro" id="IPR050348">
    <property type="entry name" value="Protein-Tyr_Phosphatase"/>
</dbReference>
<dbReference type="PROSITE" id="PS00383">
    <property type="entry name" value="TYR_PHOSPHATASE_1"/>
    <property type="match status" value="2"/>
</dbReference>
<evidence type="ECO:0000313" key="13">
    <source>
        <dbReference type="Proteomes" id="UP001152320"/>
    </source>
</evidence>
<feature type="domain" description="Tyrosine-protein phosphatase" evidence="9">
    <location>
        <begin position="658"/>
        <end position="913"/>
    </location>
</feature>
<organism evidence="12 13">
    <name type="scientific">Holothuria leucospilota</name>
    <name type="common">Black long sea cucumber</name>
    <name type="synonym">Mertensiothuria leucospilota</name>
    <dbReference type="NCBI Taxonomy" id="206669"/>
    <lineage>
        <taxon>Eukaryota</taxon>
        <taxon>Metazoa</taxon>
        <taxon>Echinodermata</taxon>
        <taxon>Eleutherozoa</taxon>
        <taxon>Echinozoa</taxon>
        <taxon>Holothuroidea</taxon>
        <taxon>Aspidochirotacea</taxon>
        <taxon>Aspidochirotida</taxon>
        <taxon>Holothuriidae</taxon>
        <taxon>Holothuria</taxon>
    </lineage>
</organism>
<dbReference type="EC" id="3.1.3.48" evidence="2"/>
<evidence type="ECO:0000313" key="12">
    <source>
        <dbReference type="EMBL" id="KAJ8040874.1"/>
    </source>
</evidence>
<dbReference type="Gene3D" id="3.90.190.10">
    <property type="entry name" value="Protein tyrosine phosphatase superfamily"/>
    <property type="match status" value="2"/>
</dbReference>
<evidence type="ECO:0000256" key="5">
    <source>
        <dbReference type="ARBA" id="ARBA00022912"/>
    </source>
</evidence>
<dbReference type="GO" id="GO:0004725">
    <property type="term" value="F:protein tyrosine phosphatase activity"/>
    <property type="evidence" value="ECO:0007669"/>
    <property type="project" value="UniProtKB-EC"/>
</dbReference>
<feature type="domain" description="Fibronectin type-III" evidence="11">
    <location>
        <begin position="254"/>
        <end position="353"/>
    </location>
</feature>
<evidence type="ECO:0000256" key="6">
    <source>
        <dbReference type="ARBA" id="ARBA00023136"/>
    </source>
</evidence>
<keyword evidence="13" id="KW-1185">Reference proteome</keyword>
<dbReference type="SUPFAM" id="SSF52799">
    <property type="entry name" value="(Phosphotyrosine protein) phosphatases II"/>
    <property type="match status" value="2"/>
</dbReference>
<keyword evidence="5" id="KW-0904">Protein phosphatase</keyword>
<dbReference type="SMART" id="SM00060">
    <property type="entry name" value="FN3"/>
    <property type="match status" value="3"/>
</dbReference>
<dbReference type="PRINTS" id="PR00700">
    <property type="entry name" value="PRTYPHPHTASE"/>
</dbReference>
<reference evidence="12" key="1">
    <citation type="submission" date="2021-10" db="EMBL/GenBank/DDBJ databases">
        <title>Tropical sea cucumber genome reveals ecological adaptation and Cuvierian tubules defense mechanism.</title>
        <authorList>
            <person name="Chen T."/>
        </authorList>
    </citation>
    <scope>NUCLEOTIDE SEQUENCE</scope>
    <source>
        <strain evidence="12">Nanhai2018</strain>
        <tissue evidence="12">Muscle</tissue>
    </source>
</reference>
<dbReference type="InterPro" id="IPR016130">
    <property type="entry name" value="Tyr_Pase_AS"/>
</dbReference>
<dbReference type="Pfam" id="PF00041">
    <property type="entry name" value="fn3"/>
    <property type="match status" value="2"/>
</dbReference>
<evidence type="ECO:0000256" key="7">
    <source>
        <dbReference type="ARBA" id="ARBA00051722"/>
    </source>
</evidence>
<comment type="caution">
    <text evidence="12">The sequence shown here is derived from an EMBL/GenBank/DDBJ whole genome shotgun (WGS) entry which is preliminary data.</text>
</comment>
<keyword evidence="4" id="KW-0378">Hydrolase</keyword>
<dbReference type="PANTHER" id="PTHR19134:SF560">
    <property type="entry name" value="PROTEIN-TYROSINE-PHOSPHATASE"/>
    <property type="match status" value="1"/>
</dbReference>
<dbReference type="GO" id="GO:0016020">
    <property type="term" value="C:membrane"/>
    <property type="evidence" value="ECO:0007669"/>
    <property type="project" value="UniProtKB-SubCell"/>
</dbReference>
<gene>
    <name evidence="12" type="ORF">HOLleu_15305</name>
</gene>
<keyword evidence="6 8" id="KW-0472">Membrane</keyword>
<evidence type="ECO:0000256" key="2">
    <source>
        <dbReference type="ARBA" id="ARBA00013064"/>
    </source>
</evidence>
<evidence type="ECO:0000259" key="11">
    <source>
        <dbReference type="PROSITE" id="PS50853"/>
    </source>
</evidence>
<feature type="domain" description="Fibronectin type-III" evidence="11">
    <location>
        <begin position="357"/>
        <end position="453"/>
    </location>
</feature>
<dbReference type="Proteomes" id="UP001152320">
    <property type="component" value="Chromosome 6"/>
</dbReference>
<comment type="catalytic activity">
    <reaction evidence="7">
        <text>O-phospho-L-tyrosyl-[protein] + H2O = L-tyrosyl-[protein] + phosphate</text>
        <dbReference type="Rhea" id="RHEA:10684"/>
        <dbReference type="Rhea" id="RHEA-COMP:10136"/>
        <dbReference type="Rhea" id="RHEA-COMP:20101"/>
        <dbReference type="ChEBI" id="CHEBI:15377"/>
        <dbReference type="ChEBI" id="CHEBI:43474"/>
        <dbReference type="ChEBI" id="CHEBI:46858"/>
        <dbReference type="ChEBI" id="CHEBI:61978"/>
        <dbReference type="EC" id="3.1.3.48"/>
    </reaction>
</comment>
<evidence type="ECO:0000259" key="9">
    <source>
        <dbReference type="PROSITE" id="PS50055"/>
    </source>
</evidence>
<keyword evidence="12" id="KW-0675">Receptor</keyword>
<dbReference type="CDD" id="cd00063">
    <property type="entry name" value="FN3"/>
    <property type="match status" value="3"/>
</dbReference>
<dbReference type="Pfam" id="PF00102">
    <property type="entry name" value="Y_phosphatase"/>
    <property type="match status" value="2"/>
</dbReference>
<dbReference type="CDD" id="cd00047">
    <property type="entry name" value="PTPc"/>
    <property type="match status" value="1"/>
</dbReference>
<dbReference type="FunFam" id="3.90.190.10:FF:000102">
    <property type="entry name" value="Receptor-type tyrosine-protein phosphatase"/>
    <property type="match status" value="2"/>
</dbReference>
<feature type="transmembrane region" description="Helical" evidence="8">
    <location>
        <begin position="567"/>
        <end position="590"/>
    </location>
</feature>
<evidence type="ECO:0000259" key="10">
    <source>
        <dbReference type="PROSITE" id="PS50056"/>
    </source>
</evidence>